<keyword evidence="2" id="KW-0813">Transport</keyword>
<dbReference type="PANTHER" id="PTHR45772:SF7">
    <property type="entry name" value="AMINO ACID ABC TRANSPORTER ATP-BINDING PROTEIN"/>
    <property type="match status" value="1"/>
</dbReference>
<feature type="transmembrane region" description="Helical" evidence="10">
    <location>
        <begin position="136"/>
        <end position="158"/>
    </location>
</feature>
<feature type="transmembrane region" description="Helical" evidence="10">
    <location>
        <begin position="6"/>
        <end position="26"/>
    </location>
</feature>
<feature type="transmembrane region" description="Helical" evidence="10">
    <location>
        <begin position="406"/>
        <end position="425"/>
    </location>
</feature>
<keyword evidence="6" id="KW-0067">ATP-binding</keyword>
<evidence type="ECO:0000256" key="9">
    <source>
        <dbReference type="SAM" id="MobiDB-lite"/>
    </source>
</evidence>
<dbReference type="Pfam" id="PF02653">
    <property type="entry name" value="BPD_transp_2"/>
    <property type="match status" value="2"/>
</dbReference>
<dbReference type="GO" id="GO:1903805">
    <property type="term" value="P:L-valine import across plasma membrane"/>
    <property type="evidence" value="ECO:0007669"/>
    <property type="project" value="TreeGrafter"/>
</dbReference>
<dbReference type="Gene3D" id="3.40.50.300">
    <property type="entry name" value="P-loop containing nucleotide triphosphate hydrolases"/>
    <property type="match status" value="1"/>
</dbReference>
<evidence type="ECO:0000256" key="4">
    <source>
        <dbReference type="ARBA" id="ARBA00022692"/>
    </source>
</evidence>
<dbReference type="SUPFAM" id="SSF52540">
    <property type="entry name" value="P-loop containing nucleoside triphosphate hydrolases"/>
    <property type="match status" value="1"/>
</dbReference>
<evidence type="ECO:0000313" key="13">
    <source>
        <dbReference type="Proteomes" id="UP000587527"/>
    </source>
</evidence>
<feature type="transmembrane region" description="Helical" evidence="10">
    <location>
        <begin position="263"/>
        <end position="283"/>
    </location>
</feature>
<feature type="region of interest" description="Disordered" evidence="9">
    <location>
        <begin position="695"/>
        <end position="736"/>
    </location>
</feature>
<evidence type="ECO:0000256" key="5">
    <source>
        <dbReference type="ARBA" id="ARBA00022741"/>
    </source>
</evidence>
<feature type="transmembrane region" description="Helical" evidence="10">
    <location>
        <begin position="58"/>
        <end position="78"/>
    </location>
</feature>
<comment type="caution">
    <text evidence="12">The sequence shown here is derived from an EMBL/GenBank/DDBJ whole genome shotgun (WGS) entry which is preliminary data.</text>
</comment>
<dbReference type="GO" id="GO:0005524">
    <property type="term" value="F:ATP binding"/>
    <property type="evidence" value="ECO:0007669"/>
    <property type="project" value="UniProtKB-KW"/>
</dbReference>
<dbReference type="InterPro" id="IPR027417">
    <property type="entry name" value="P-loop_NTPase"/>
</dbReference>
<dbReference type="InterPro" id="IPR003439">
    <property type="entry name" value="ABC_transporter-like_ATP-bd"/>
</dbReference>
<evidence type="ECO:0000259" key="11">
    <source>
        <dbReference type="PROSITE" id="PS50893"/>
    </source>
</evidence>
<evidence type="ECO:0000256" key="6">
    <source>
        <dbReference type="ARBA" id="ARBA00022840"/>
    </source>
</evidence>
<dbReference type="GO" id="GO:0005304">
    <property type="term" value="F:L-valine transmembrane transporter activity"/>
    <property type="evidence" value="ECO:0007669"/>
    <property type="project" value="TreeGrafter"/>
</dbReference>
<reference evidence="12 13" key="1">
    <citation type="submission" date="2020-08" db="EMBL/GenBank/DDBJ databases">
        <title>Sequencing the genomes of 1000 actinobacteria strains.</title>
        <authorList>
            <person name="Klenk H.-P."/>
        </authorList>
    </citation>
    <scope>NUCLEOTIDE SEQUENCE [LARGE SCALE GENOMIC DNA]</scope>
    <source>
        <strain evidence="12 13">DSM 45362</strain>
    </source>
</reference>
<sequence>MIDATVLGLFTGLTYGLLAVGLVLVYRSSRFLNFAHGSIGVFGAAVLGKLVSGWGVPYWAALPVALAVGGGVAAIIEAGVVRRLRGRPHVIGMIATLGLSQFVLILALLVNSEGLSGSRFPVPPGLPSFTIGRTPIGPAFVAMALLTPVLLGALALFLRRSRHGLAIRAAADAPDAAALNGIGPGRMATLAWGIAGAVAAFSAVLVTPTQGTQSIETLGPDLLLRGLAGAVAARMSSLPIAFAACLGVGVVEQIMLAEGAGRGAVELALALFILVALLSQPRLGRRDAEQALWPRQVLAKTGRTGWILALAGLLGAAGLAYLVSNEVASVLTSVAGFALVGLSVLIVTGIAGELSLGQFAFAGIGAAVSLHAAASSGNFFLAAVAGCAAAALSAALVGLPALRLRGLALAATTLAFALATSAWLLRQDFLLGDGLDAAKPQWSGYTLVLAKDYYLFALLMLAVGLFVTHNLRRGGLGRLLLAVRDNEDAARALTVGVPLRRLQAYAVAGALAGLGGVVIGHGQSLLTVNSFPASAGVDVVALSVVGGIGLLSGPLLGSALLIGVPGLVELGIPGQAALTVAWLLVVVLLPGGLAEPLTKLARSPQLFKSWSYRGRGRHAGSARGGPSVADAGPGRSAGGAVPTAAEAGAGGSARDFALLTPTHHPANQDIAGQLGDGAGGLPEVPWAGSAAGLGPKAYQVRSPSGREQARDGAGGGVSAYQSGVGEERTARPRGVARVEPARRLPARSAPLPVTGGVLLEARGVSRSFGGVRAVAGVDIRVAAGEVVGIIGPNGAGKTTLFEIIAGFTAPETGSIGFAGRDVTRLSPQRRARQGLVRSFQDARLFPTLTVGESVLVAQERLAPSGVLAGLLGAGGPERRKAARAAELLDLLGLADIADRPVGELSTGTRRLVELTCLLALEPALLLLDEPSSGVSQADGIALGALLRRVNTELGVALLIIEHDLPLLASLAGRIVAMEAGRVIADGTPDDVRRHPAVVASYLGTESAAVHRSGASV</sequence>
<dbReference type="GO" id="GO:1903806">
    <property type="term" value="P:L-isoleucine import across plasma membrane"/>
    <property type="evidence" value="ECO:0007669"/>
    <property type="project" value="TreeGrafter"/>
</dbReference>
<evidence type="ECO:0000256" key="1">
    <source>
        <dbReference type="ARBA" id="ARBA00004651"/>
    </source>
</evidence>
<accession>A0A841BW43</accession>
<feature type="transmembrane region" description="Helical" evidence="10">
    <location>
        <begin position="227"/>
        <end position="251"/>
    </location>
</feature>
<evidence type="ECO:0000256" key="7">
    <source>
        <dbReference type="ARBA" id="ARBA00022989"/>
    </source>
</evidence>
<feature type="transmembrane region" description="Helical" evidence="10">
    <location>
        <begin position="576"/>
        <end position="594"/>
    </location>
</feature>
<dbReference type="GO" id="GO:0016887">
    <property type="term" value="F:ATP hydrolysis activity"/>
    <property type="evidence" value="ECO:0007669"/>
    <property type="project" value="InterPro"/>
</dbReference>
<evidence type="ECO:0000256" key="2">
    <source>
        <dbReference type="ARBA" id="ARBA00022448"/>
    </source>
</evidence>
<keyword evidence="4 10" id="KW-0812">Transmembrane</keyword>
<feature type="transmembrane region" description="Helical" evidence="10">
    <location>
        <begin position="453"/>
        <end position="471"/>
    </location>
</feature>
<dbReference type="GO" id="GO:0005886">
    <property type="term" value="C:plasma membrane"/>
    <property type="evidence" value="ECO:0007669"/>
    <property type="project" value="UniProtKB-SubCell"/>
</dbReference>
<dbReference type="Pfam" id="PF00005">
    <property type="entry name" value="ABC_tran"/>
    <property type="match status" value="1"/>
</dbReference>
<evidence type="ECO:0000313" key="12">
    <source>
        <dbReference type="EMBL" id="MBB5873327.1"/>
    </source>
</evidence>
<dbReference type="CDD" id="cd06581">
    <property type="entry name" value="TM_PBP1_LivM_like"/>
    <property type="match status" value="1"/>
</dbReference>
<feature type="transmembrane region" description="Helical" evidence="10">
    <location>
        <begin position="303"/>
        <end position="323"/>
    </location>
</feature>
<protein>
    <submittedName>
        <fullName evidence="12">ABC-type branched-subunit amino acid transport system ATPase component/branched-subunit amino acid ABC-type transport system permease component</fullName>
    </submittedName>
</protein>
<dbReference type="CDD" id="cd06582">
    <property type="entry name" value="TM_PBP1_LivH_like"/>
    <property type="match status" value="1"/>
</dbReference>
<dbReference type="PANTHER" id="PTHR45772">
    <property type="entry name" value="CONSERVED COMPONENT OF ABC TRANSPORTER FOR NATURAL AMINO ACIDS-RELATED"/>
    <property type="match status" value="1"/>
</dbReference>
<dbReference type="GO" id="GO:0015192">
    <property type="term" value="F:L-phenylalanine transmembrane transporter activity"/>
    <property type="evidence" value="ECO:0007669"/>
    <property type="project" value="TreeGrafter"/>
</dbReference>
<evidence type="ECO:0000256" key="10">
    <source>
        <dbReference type="SAM" id="Phobius"/>
    </source>
</evidence>
<comment type="subcellular location">
    <subcellularLocation>
        <location evidence="1">Cell membrane</location>
        <topology evidence="1">Multi-pass membrane protein</topology>
    </subcellularLocation>
</comment>
<dbReference type="Proteomes" id="UP000587527">
    <property type="component" value="Unassembled WGS sequence"/>
</dbReference>
<keyword evidence="3" id="KW-1003">Cell membrane</keyword>
<evidence type="ECO:0000256" key="3">
    <source>
        <dbReference type="ARBA" id="ARBA00022475"/>
    </source>
</evidence>
<dbReference type="InterPro" id="IPR051120">
    <property type="entry name" value="ABC_AA/LPS_Transport"/>
</dbReference>
<keyword evidence="8 10" id="KW-0472">Membrane</keyword>
<keyword evidence="7 10" id="KW-1133">Transmembrane helix</keyword>
<keyword evidence="5" id="KW-0547">Nucleotide-binding</keyword>
<feature type="transmembrane region" description="Helical" evidence="10">
    <location>
        <begin position="502"/>
        <end position="520"/>
    </location>
</feature>
<dbReference type="InterPro" id="IPR001851">
    <property type="entry name" value="ABC_transp_permease"/>
</dbReference>
<feature type="transmembrane region" description="Helical" evidence="10">
    <location>
        <begin position="189"/>
        <end position="207"/>
    </location>
</feature>
<feature type="transmembrane region" description="Helical" evidence="10">
    <location>
        <begin position="379"/>
        <end position="399"/>
    </location>
</feature>
<dbReference type="Pfam" id="PF12399">
    <property type="entry name" value="BCA_ABC_TP_C"/>
    <property type="match status" value="1"/>
</dbReference>
<dbReference type="InterPro" id="IPR032823">
    <property type="entry name" value="BCA_ABC_TP_C"/>
</dbReference>
<dbReference type="InterPro" id="IPR043428">
    <property type="entry name" value="LivM-like"/>
</dbReference>
<feature type="transmembrane region" description="Helical" evidence="10">
    <location>
        <begin position="33"/>
        <end position="52"/>
    </location>
</feature>
<evidence type="ECO:0000256" key="8">
    <source>
        <dbReference type="ARBA" id="ARBA00023136"/>
    </source>
</evidence>
<dbReference type="RefSeq" id="WP_184844370.1">
    <property type="nucleotide sequence ID" value="NZ_JACHMN010000003.1"/>
</dbReference>
<proteinExistence type="predicted"/>
<feature type="domain" description="ABC transporter" evidence="11">
    <location>
        <begin position="759"/>
        <end position="1004"/>
    </location>
</feature>
<feature type="region of interest" description="Disordered" evidence="9">
    <location>
        <begin position="617"/>
        <end position="647"/>
    </location>
</feature>
<gene>
    <name evidence="12" type="ORF">F4553_006761</name>
</gene>
<dbReference type="PROSITE" id="PS50893">
    <property type="entry name" value="ABC_TRANSPORTER_2"/>
    <property type="match status" value="1"/>
</dbReference>
<dbReference type="GO" id="GO:0042941">
    <property type="term" value="P:D-alanine transmembrane transport"/>
    <property type="evidence" value="ECO:0007669"/>
    <property type="project" value="TreeGrafter"/>
</dbReference>
<dbReference type="GO" id="GO:0015188">
    <property type="term" value="F:L-isoleucine transmembrane transporter activity"/>
    <property type="evidence" value="ECO:0007669"/>
    <property type="project" value="TreeGrafter"/>
</dbReference>
<organism evidence="12 13">
    <name type="scientific">Allocatelliglobosispora scoriae</name>
    <dbReference type="NCBI Taxonomy" id="643052"/>
    <lineage>
        <taxon>Bacteria</taxon>
        <taxon>Bacillati</taxon>
        <taxon>Actinomycetota</taxon>
        <taxon>Actinomycetes</taxon>
        <taxon>Micromonosporales</taxon>
        <taxon>Micromonosporaceae</taxon>
        <taxon>Allocatelliglobosispora</taxon>
    </lineage>
</organism>
<keyword evidence="13" id="KW-1185">Reference proteome</keyword>
<feature type="transmembrane region" description="Helical" evidence="10">
    <location>
        <begin position="330"/>
        <end position="351"/>
    </location>
</feature>
<dbReference type="AlphaFoldDB" id="A0A841BW43"/>
<dbReference type="GO" id="GO:0015808">
    <property type="term" value="P:L-alanine transport"/>
    <property type="evidence" value="ECO:0007669"/>
    <property type="project" value="TreeGrafter"/>
</dbReference>
<feature type="transmembrane region" description="Helical" evidence="10">
    <location>
        <begin position="90"/>
        <end position="110"/>
    </location>
</feature>
<feature type="transmembrane region" description="Helical" evidence="10">
    <location>
        <begin position="540"/>
        <end position="564"/>
    </location>
</feature>
<name>A0A841BW43_9ACTN</name>
<dbReference type="EMBL" id="JACHMN010000003">
    <property type="protein sequence ID" value="MBB5873327.1"/>
    <property type="molecule type" value="Genomic_DNA"/>
</dbReference>
<dbReference type="SMART" id="SM00382">
    <property type="entry name" value="AAA"/>
    <property type="match status" value="1"/>
</dbReference>
<dbReference type="InterPro" id="IPR003593">
    <property type="entry name" value="AAA+_ATPase"/>
</dbReference>